<evidence type="ECO:0000259" key="2">
    <source>
        <dbReference type="Pfam" id="PF13205"/>
    </source>
</evidence>
<dbReference type="Pfam" id="PF13205">
    <property type="entry name" value="Big_5"/>
    <property type="match status" value="1"/>
</dbReference>
<dbReference type="Gene3D" id="2.60.40.1220">
    <property type="match status" value="1"/>
</dbReference>
<proteinExistence type="predicted"/>
<dbReference type="InterPro" id="IPR014755">
    <property type="entry name" value="Cu-Rt/internalin_Ig-like"/>
</dbReference>
<comment type="caution">
    <text evidence="3">The sequence shown here is derived from an EMBL/GenBank/DDBJ whole genome shotgun (WGS) entry which is preliminary data.</text>
</comment>
<dbReference type="AlphaFoldDB" id="K1XIK3"/>
<reference evidence="3" key="1">
    <citation type="journal article" date="2012" name="Science">
        <title>Fermentation, hydrogen, and sulfur metabolism in multiple uncultivated bacterial phyla.</title>
        <authorList>
            <person name="Wrighton K.C."/>
            <person name="Thomas B.C."/>
            <person name="Sharon I."/>
            <person name="Miller C.S."/>
            <person name="Castelle C.J."/>
            <person name="VerBerkmoes N.C."/>
            <person name="Wilkins M.J."/>
            <person name="Hettich R.L."/>
            <person name="Lipton M.S."/>
            <person name="Williams K.H."/>
            <person name="Long P.E."/>
            <person name="Banfield J.F."/>
        </authorList>
    </citation>
    <scope>NUCLEOTIDE SEQUENCE [LARGE SCALE GENOMIC DNA]</scope>
</reference>
<organism evidence="3">
    <name type="scientific">uncultured bacterium</name>
    <name type="common">gcode 4</name>
    <dbReference type="NCBI Taxonomy" id="1234023"/>
    <lineage>
        <taxon>Bacteria</taxon>
        <taxon>environmental samples</taxon>
    </lineage>
</organism>
<evidence type="ECO:0000256" key="1">
    <source>
        <dbReference type="ARBA" id="ARBA00022729"/>
    </source>
</evidence>
<dbReference type="EMBL" id="AMFJ01036136">
    <property type="protein sequence ID" value="EKD25036.1"/>
    <property type="molecule type" value="Genomic_DNA"/>
</dbReference>
<name>K1XIK3_9BACT</name>
<feature type="non-terminal residue" evidence="3">
    <location>
        <position position="1"/>
    </location>
</feature>
<keyword evidence="1" id="KW-0732">Signal</keyword>
<evidence type="ECO:0000313" key="3">
    <source>
        <dbReference type="EMBL" id="EKD25036.1"/>
    </source>
</evidence>
<protein>
    <submittedName>
        <fullName evidence="3">Cell wall associated biofilm protein</fullName>
    </submittedName>
</protein>
<gene>
    <name evidence="3" type="ORF">ACD_80C00129G0001</name>
</gene>
<sequence length="724" mass="77497">ASSNSSLEQLFTYDVIANAWDTTAPVISGMSLDKPSYRLTQDPNVVITINEDNTASTVTANWNAATESSSGVWTYTFAQWGVVGIYSIIVQATDGSWNVSAYTINYSVVTDDATDTTAPVISSMSLDKPSYRLTQDPNVIITINEDNTASTVTANWNAATESSSGVWTYTFAQWGVIGTYSIIVQATDGSWNITTQTITYTVVANTDTTAPTLTFNPTSLSAQYTQSAIAAASLTVTANEGGTLYVNGVSQWAIASWAVTTITLWTGVGSYSYNVKVIDASSNESLEQSFTYEVVANAWDTTAPTLIFNPTSLNAQYTQSAIAAASLTVTANETGTLYINGVSQWAIASWAVTTITLWTWLWAYNYLVKVVDWSGNSSLEYSFTYEVIANSAGDTTAPTVTSFTPIGGSTSVSISTTPTITFSETMNSSSITGSSVLLKKVSDGSIVTGTVSYDSGTHTVTITPTSSLSYTTQYYIVATTAVQDSSNNALASEYHGSAFTTQTEDAPVITSLYASNLVDISMTLNWITDITADTAQYKIKLKNGTYGSWITLSSGQSITGLTANKTYVVQVKFTKGANIVTDTLEFKTAKTSSGIEIHSIDRISTSGPTVGGTYANGYHFRFYVTANDLTEIELQFKFANRTNGATTMATADNTLLRVTENGTNDYSTGTTLTLADTYTTLSSDISAIDSDSNLWGRQFYVDLFYKIPSGAAGVYSTTYGIITQ</sequence>
<dbReference type="InterPro" id="IPR032812">
    <property type="entry name" value="SbsA_Ig"/>
</dbReference>
<feature type="domain" description="SbsA Ig-like" evidence="2">
    <location>
        <begin position="394"/>
        <end position="501"/>
    </location>
</feature>
<accession>K1XIK3</accession>